<keyword evidence="1" id="KW-0732">Signal</keyword>
<gene>
    <name evidence="2" type="ORF">RGE70_15765</name>
</gene>
<dbReference type="EMBL" id="CP136522">
    <property type="protein sequence ID" value="WOT07045.1"/>
    <property type="molecule type" value="Genomic_DNA"/>
</dbReference>
<proteinExistence type="predicted"/>
<evidence type="ECO:0000313" key="2">
    <source>
        <dbReference type="EMBL" id="WOT07045.1"/>
    </source>
</evidence>
<evidence type="ECO:0000256" key="1">
    <source>
        <dbReference type="SAM" id="SignalP"/>
    </source>
</evidence>
<accession>A0ABZ0K4S4</accession>
<evidence type="ECO:0000313" key="3">
    <source>
        <dbReference type="Proteomes" id="UP001529491"/>
    </source>
</evidence>
<protein>
    <submittedName>
        <fullName evidence="2">ABC-type zinc uptake system zinc chaperone</fullName>
    </submittedName>
</protein>
<dbReference type="Proteomes" id="UP001529491">
    <property type="component" value="Chromosome"/>
</dbReference>
<name>A0ABZ0K4S4_9GAMM</name>
<organism evidence="2 3">
    <name type="scientific">Shewanella youngdeokensis</name>
    <dbReference type="NCBI Taxonomy" id="2999068"/>
    <lineage>
        <taxon>Bacteria</taxon>
        <taxon>Pseudomonadati</taxon>
        <taxon>Pseudomonadota</taxon>
        <taxon>Gammaproteobacteria</taxon>
        <taxon>Alteromonadales</taxon>
        <taxon>Shewanellaceae</taxon>
        <taxon>Shewanella</taxon>
    </lineage>
</organism>
<reference evidence="2 3" key="1">
    <citation type="submission" date="2023-10" db="EMBL/GenBank/DDBJ databases">
        <title>Complete genome sequence of Shewanella sp. DAU334.</title>
        <authorList>
            <person name="Lee Y.-S."/>
            <person name="Jeong H.-R."/>
            <person name="Hwang E.-J."/>
            <person name="Choi Y.-L."/>
            <person name="Kim G.-D."/>
        </authorList>
    </citation>
    <scope>NUCLEOTIDE SEQUENCE [LARGE SCALE GENOMIC DNA]</scope>
    <source>
        <strain evidence="2 3">DAU334</strain>
    </source>
</reference>
<sequence>MQLSSVKQKLVIGLIAIFLCLSFAASAHDLSHLDDGAQNHCTLCYHQHQANKLLPSFEFNIAVQRQFIESLEYVLVKFTSHHVSFFNSRAPPVTA</sequence>
<feature type="chain" id="PRO_5047117120" evidence="1">
    <location>
        <begin position="28"/>
        <end position="95"/>
    </location>
</feature>
<keyword evidence="3" id="KW-1185">Reference proteome</keyword>
<feature type="signal peptide" evidence="1">
    <location>
        <begin position="1"/>
        <end position="27"/>
    </location>
</feature>